<evidence type="ECO:0000313" key="1">
    <source>
        <dbReference type="EMBL" id="MBW84710.1"/>
    </source>
</evidence>
<reference evidence="1" key="1">
    <citation type="submission" date="2018-02" db="EMBL/GenBank/DDBJ databases">
        <title>Rhizophora mucronata_Transcriptome.</title>
        <authorList>
            <person name="Meera S.P."/>
            <person name="Sreeshan A."/>
            <person name="Augustine A."/>
        </authorList>
    </citation>
    <scope>NUCLEOTIDE SEQUENCE</scope>
    <source>
        <tissue evidence="1">Leaf</tissue>
    </source>
</reference>
<organism evidence="1">
    <name type="scientific">Rhizophora mucronata</name>
    <name type="common">Asiatic mangrove</name>
    <dbReference type="NCBI Taxonomy" id="61149"/>
    <lineage>
        <taxon>Eukaryota</taxon>
        <taxon>Viridiplantae</taxon>
        <taxon>Streptophyta</taxon>
        <taxon>Embryophyta</taxon>
        <taxon>Tracheophyta</taxon>
        <taxon>Spermatophyta</taxon>
        <taxon>Magnoliopsida</taxon>
        <taxon>eudicotyledons</taxon>
        <taxon>Gunneridae</taxon>
        <taxon>Pentapetalae</taxon>
        <taxon>rosids</taxon>
        <taxon>fabids</taxon>
        <taxon>Malpighiales</taxon>
        <taxon>Rhizophoraceae</taxon>
        <taxon>Rhizophora</taxon>
    </lineage>
</organism>
<proteinExistence type="predicted"/>
<name>A0A2P2IU15_RHIMU</name>
<dbReference type="EMBL" id="GGEC01004227">
    <property type="protein sequence ID" value="MBW84710.1"/>
    <property type="molecule type" value="Transcribed_RNA"/>
</dbReference>
<accession>A0A2P2IU15</accession>
<dbReference type="AlphaFoldDB" id="A0A2P2IU15"/>
<protein>
    <submittedName>
        <fullName evidence="1">Uncharacterized protein</fullName>
    </submittedName>
</protein>
<sequence length="47" mass="5811">MFKHFAFHVCYKVKEEIIPRAYLSTFTFVPFKRKLQRQRNMECTLLN</sequence>